<dbReference type="Proteomes" id="UP000218209">
    <property type="component" value="Unassembled WGS sequence"/>
</dbReference>
<reference evidence="1 2" key="1">
    <citation type="submission" date="2017-03" db="EMBL/GenBank/DDBJ databases">
        <title>WGS assembly of Porphyra umbilicalis.</title>
        <authorList>
            <person name="Brawley S.H."/>
            <person name="Blouin N.A."/>
            <person name="Ficko-Blean E."/>
            <person name="Wheeler G.L."/>
            <person name="Lohr M."/>
            <person name="Goodson H.V."/>
            <person name="Jenkins J.W."/>
            <person name="Blaby-Haas C.E."/>
            <person name="Helliwell K.E."/>
            <person name="Chan C."/>
            <person name="Marriage T."/>
            <person name="Bhattacharya D."/>
            <person name="Klein A.S."/>
            <person name="Badis Y."/>
            <person name="Brodie J."/>
            <person name="Cao Y."/>
            <person name="Collen J."/>
            <person name="Dittami S.M."/>
            <person name="Gachon C.M."/>
            <person name="Green B.R."/>
            <person name="Karpowicz S."/>
            <person name="Kim J.W."/>
            <person name="Kudahl U."/>
            <person name="Lin S."/>
            <person name="Michel G."/>
            <person name="Mittag M."/>
            <person name="Olson B.J."/>
            <person name="Pangilinan J."/>
            <person name="Peng Y."/>
            <person name="Qiu H."/>
            <person name="Shu S."/>
            <person name="Singer J.T."/>
            <person name="Smith A.G."/>
            <person name="Sprecher B.N."/>
            <person name="Wagner V."/>
            <person name="Wang W."/>
            <person name="Wang Z.-Y."/>
            <person name="Yan J."/>
            <person name="Yarish C."/>
            <person name="Zoeuner-Riek S."/>
            <person name="Zhuang Y."/>
            <person name="Zou Y."/>
            <person name="Lindquist E.A."/>
            <person name="Grimwood J."/>
            <person name="Barry K."/>
            <person name="Rokhsar D.S."/>
            <person name="Schmutz J."/>
            <person name="Stiller J.W."/>
            <person name="Grossman A.R."/>
            <person name="Prochnik S.E."/>
        </authorList>
    </citation>
    <scope>NUCLEOTIDE SEQUENCE [LARGE SCALE GENOMIC DNA]</scope>
    <source>
        <strain evidence="1">4086291</strain>
    </source>
</reference>
<gene>
    <name evidence="1" type="ORF">BU14_0150s0010</name>
</gene>
<accession>A0A1X6P970</accession>
<dbReference type="AlphaFoldDB" id="A0A1X6P970"/>
<proteinExistence type="predicted"/>
<keyword evidence="2" id="KW-1185">Reference proteome</keyword>
<evidence type="ECO:0000313" key="1">
    <source>
        <dbReference type="EMBL" id="OSX77398.1"/>
    </source>
</evidence>
<name>A0A1X6P970_PORUM</name>
<organism evidence="1 2">
    <name type="scientific">Porphyra umbilicalis</name>
    <name type="common">Purple laver</name>
    <name type="synonym">Red alga</name>
    <dbReference type="NCBI Taxonomy" id="2786"/>
    <lineage>
        <taxon>Eukaryota</taxon>
        <taxon>Rhodophyta</taxon>
        <taxon>Bangiophyceae</taxon>
        <taxon>Bangiales</taxon>
        <taxon>Bangiaceae</taxon>
        <taxon>Porphyra</taxon>
    </lineage>
</organism>
<sequence>MSGCTLGYSIVTFRVLTCSSSTRAFGRRPFVHLCLGRNVYLVQASSQEDVPLSLTDFRDKGPSCIRLGRESGALRVAALSDVGDAVAVDYHRLCDRLLFVRGEEQNTALGGAVYP</sequence>
<evidence type="ECO:0000313" key="2">
    <source>
        <dbReference type="Proteomes" id="UP000218209"/>
    </source>
</evidence>
<protein>
    <submittedName>
        <fullName evidence="1">Uncharacterized protein</fullName>
    </submittedName>
</protein>
<dbReference type="EMBL" id="KV918839">
    <property type="protein sequence ID" value="OSX77398.1"/>
    <property type="molecule type" value="Genomic_DNA"/>
</dbReference>